<dbReference type="InterPro" id="IPR035923">
    <property type="entry name" value="TT1751-like_sf"/>
</dbReference>
<accession>A0ABV6AVU3</accession>
<sequence length="141" mass="15017">MNLANPSQHGILHVPSMHPVGVTLDRLEEAARAHGLKVFARLDQAQEAEAVGLTLRATQVLLFGNPAAGTQLMQASVTAALDLPLRAVAWIDTRGQVWLTYDDPAYLGERHGLANDLVMLIAGIHMLVHQAASASPAGQDT</sequence>
<dbReference type="Proteomes" id="UP001589733">
    <property type="component" value="Unassembled WGS sequence"/>
</dbReference>
<reference evidence="2 3" key="1">
    <citation type="submission" date="2024-09" db="EMBL/GenBank/DDBJ databases">
        <authorList>
            <person name="Sun Q."/>
            <person name="Mori K."/>
        </authorList>
    </citation>
    <scope>NUCLEOTIDE SEQUENCE [LARGE SCALE GENOMIC DNA]</scope>
    <source>
        <strain evidence="2 3">JCM 13503</strain>
    </source>
</reference>
<dbReference type="RefSeq" id="WP_380006981.1">
    <property type="nucleotide sequence ID" value="NZ_JBHLYR010000021.1"/>
</dbReference>
<evidence type="ECO:0000313" key="2">
    <source>
        <dbReference type="EMBL" id="MFB9991622.1"/>
    </source>
</evidence>
<proteinExistence type="predicted"/>
<organism evidence="2 3">
    <name type="scientific">Deinococcus oregonensis</name>
    <dbReference type="NCBI Taxonomy" id="1805970"/>
    <lineage>
        <taxon>Bacteria</taxon>
        <taxon>Thermotogati</taxon>
        <taxon>Deinococcota</taxon>
        <taxon>Deinococci</taxon>
        <taxon>Deinococcales</taxon>
        <taxon>Deinococcaceae</taxon>
        <taxon>Deinococcus</taxon>
    </lineage>
</organism>
<name>A0ABV6AVU3_9DEIO</name>
<protein>
    <submittedName>
        <fullName evidence="2">DUF302 domain-containing protein</fullName>
    </submittedName>
</protein>
<keyword evidence="3" id="KW-1185">Reference proteome</keyword>
<dbReference type="EMBL" id="JBHLYR010000021">
    <property type="protein sequence ID" value="MFB9991622.1"/>
    <property type="molecule type" value="Genomic_DNA"/>
</dbReference>
<dbReference type="Gene3D" id="3.30.310.70">
    <property type="entry name" value="TT1751-like domain"/>
    <property type="match status" value="1"/>
</dbReference>
<evidence type="ECO:0000313" key="3">
    <source>
        <dbReference type="Proteomes" id="UP001589733"/>
    </source>
</evidence>
<dbReference type="InterPro" id="IPR005180">
    <property type="entry name" value="DUF302"/>
</dbReference>
<evidence type="ECO:0000259" key="1">
    <source>
        <dbReference type="Pfam" id="PF03625"/>
    </source>
</evidence>
<comment type="caution">
    <text evidence="2">The sequence shown here is derived from an EMBL/GenBank/DDBJ whole genome shotgun (WGS) entry which is preliminary data.</text>
</comment>
<feature type="domain" description="DUF302" evidence="1">
    <location>
        <begin position="43"/>
        <end position="104"/>
    </location>
</feature>
<dbReference type="Pfam" id="PF03625">
    <property type="entry name" value="DUF302"/>
    <property type="match status" value="1"/>
</dbReference>
<dbReference type="PANTHER" id="PTHR38342:SF2">
    <property type="entry name" value="INNER MEMBRANE OR EXPORTED"/>
    <property type="match status" value="1"/>
</dbReference>
<gene>
    <name evidence="2" type="ORF">ACFFLM_06540</name>
</gene>
<dbReference type="SUPFAM" id="SSF103247">
    <property type="entry name" value="TT1751-like"/>
    <property type="match status" value="1"/>
</dbReference>
<dbReference type="CDD" id="cd14797">
    <property type="entry name" value="DUF302"/>
    <property type="match status" value="1"/>
</dbReference>
<dbReference type="PANTHER" id="PTHR38342">
    <property type="entry name" value="SLR5037 PROTEIN"/>
    <property type="match status" value="1"/>
</dbReference>